<keyword evidence="2" id="KW-1185">Reference proteome</keyword>
<dbReference type="Proteomes" id="UP001143910">
    <property type="component" value="Unassembled WGS sequence"/>
</dbReference>
<comment type="caution">
    <text evidence="1">The sequence shown here is derived from an EMBL/GenBank/DDBJ whole genome shotgun (WGS) entry which is preliminary data.</text>
</comment>
<sequence length="330" mass="36091">MNVTFGKSDSGAAQPKQIRFVHNQGHPPSKRRRINAACLTCRRRKTRCDGERPICSTCTKNGHKCLGYPEDTKRDGDPADSRYEQTDDHDQDTAAAASSSHQHFRSEPDSSSSSIQRASWKADQQASSRDASTLPSSSMDTRRRQSTSQPNATSSAPINHNTQRAPANMANPATVASAGHEQSPSMSSSHPPQTSSTDDFPSSPTSLRRNQNSHRIPYFRYFGPTAIVPGFKQMVVSIRDRRMSASAGSHPATSPLSNNSAMFAASSVGNSDATVEDLPTYDPNSPGPVHHLITDLVKAFFTHVGCNFPFLKESKILRHVEEKRSPSRRS</sequence>
<proteinExistence type="predicted"/>
<name>A0ACC1MG04_9HYPO</name>
<gene>
    <name evidence="1" type="ORF">NQ176_g10740</name>
</gene>
<protein>
    <submittedName>
        <fullName evidence="1">Uncharacterized protein</fullName>
    </submittedName>
</protein>
<accession>A0ACC1MG04</accession>
<evidence type="ECO:0000313" key="2">
    <source>
        <dbReference type="Proteomes" id="UP001143910"/>
    </source>
</evidence>
<reference evidence="1" key="1">
    <citation type="submission" date="2022-08" db="EMBL/GenBank/DDBJ databases">
        <title>Genome Sequence of Lecanicillium fungicola.</title>
        <authorList>
            <person name="Buettner E."/>
        </authorList>
    </citation>
    <scope>NUCLEOTIDE SEQUENCE</scope>
    <source>
        <strain evidence="1">Babe33</strain>
    </source>
</reference>
<evidence type="ECO:0000313" key="1">
    <source>
        <dbReference type="EMBL" id="KAJ2965184.1"/>
    </source>
</evidence>
<organism evidence="1 2">
    <name type="scientific">Zarea fungicola</name>
    <dbReference type="NCBI Taxonomy" id="93591"/>
    <lineage>
        <taxon>Eukaryota</taxon>
        <taxon>Fungi</taxon>
        <taxon>Dikarya</taxon>
        <taxon>Ascomycota</taxon>
        <taxon>Pezizomycotina</taxon>
        <taxon>Sordariomycetes</taxon>
        <taxon>Hypocreomycetidae</taxon>
        <taxon>Hypocreales</taxon>
        <taxon>Cordycipitaceae</taxon>
        <taxon>Zarea</taxon>
    </lineage>
</organism>
<dbReference type="EMBL" id="JANJQO010003098">
    <property type="protein sequence ID" value="KAJ2965184.1"/>
    <property type="molecule type" value="Genomic_DNA"/>
</dbReference>